<dbReference type="GO" id="GO:0003700">
    <property type="term" value="F:DNA-binding transcription factor activity"/>
    <property type="evidence" value="ECO:0007669"/>
    <property type="project" value="InterPro"/>
</dbReference>
<evidence type="ECO:0000313" key="4">
    <source>
        <dbReference type="Proteomes" id="UP000436088"/>
    </source>
</evidence>
<accession>A0A6A3BHJ6</accession>
<evidence type="ECO:0000256" key="1">
    <source>
        <dbReference type="PROSITE-ProRule" id="PRU00042"/>
    </source>
</evidence>
<name>A0A6A3BHJ6_HIBSY</name>
<dbReference type="InterPro" id="IPR045320">
    <property type="entry name" value="JAGGED/SL1-like"/>
</dbReference>
<dbReference type="PROSITE" id="PS00028">
    <property type="entry name" value="ZINC_FINGER_C2H2_1"/>
    <property type="match status" value="1"/>
</dbReference>
<proteinExistence type="predicted"/>
<feature type="domain" description="C2H2-type" evidence="2">
    <location>
        <begin position="77"/>
        <end position="104"/>
    </location>
</feature>
<dbReference type="Proteomes" id="UP000436088">
    <property type="component" value="Unassembled WGS sequence"/>
</dbReference>
<gene>
    <name evidence="3" type="ORF">F3Y22_tig00110114pilonHSYRG00128</name>
</gene>
<evidence type="ECO:0000259" key="2">
    <source>
        <dbReference type="PROSITE" id="PS50157"/>
    </source>
</evidence>
<dbReference type="PROSITE" id="PS50157">
    <property type="entry name" value="ZINC_FINGER_C2H2_2"/>
    <property type="match status" value="1"/>
</dbReference>
<comment type="caution">
    <text evidence="3">The sequence shown here is derived from an EMBL/GenBank/DDBJ whole genome shotgun (WGS) entry which is preliminary data.</text>
</comment>
<sequence length="290" mass="32110">MSPKRRPAKINPLDLNYLPDDYTRDGKQVFQEGRLGLWFSGKNGLIGVTLIGVYLKAGYRTKKSGAKDEKDECGKVYECRFCSLKFCKSQALGGHMNRHRQGKSCRMVSLLNFSVWSERETETLNRARQLVFSNDNLSATPGHLGYVPSSYHPSDPNLPFRPVCPPRLFSGSSPTPMPPPQPYLHQSPSLLDSSHPSQYPTHGTNDYYVGHVLGINSSLSRSQYHQQNLSYLSGPDSNYACIGAPVGNGFGHGPTWGSDLVRPGRVGGAGSQQHLDHHSTIRFEDGFMNL</sequence>
<protein>
    <submittedName>
        <fullName evidence="3">ERF118 protein</fullName>
    </submittedName>
</protein>
<dbReference type="GO" id="GO:0008270">
    <property type="term" value="F:zinc ion binding"/>
    <property type="evidence" value="ECO:0007669"/>
    <property type="project" value="UniProtKB-KW"/>
</dbReference>
<reference evidence="3" key="1">
    <citation type="submission" date="2019-09" db="EMBL/GenBank/DDBJ databases">
        <title>Draft genome information of white flower Hibiscus syriacus.</title>
        <authorList>
            <person name="Kim Y.-M."/>
        </authorList>
    </citation>
    <scope>NUCLEOTIDE SEQUENCE [LARGE SCALE GENOMIC DNA]</scope>
    <source>
        <strain evidence="3">YM2019G1</strain>
    </source>
</reference>
<dbReference type="InterPro" id="IPR013087">
    <property type="entry name" value="Znf_C2H2_type"/>
</dbReference>
<keyword evidence="1" id="KW-0862">Zinc</keyword>
<organism evidence="3 4">
    <name type="scientific">Hibiscus syriacus</name>
    <name type="common">Rose of Sharon</name>
    <dbReference type="NCBI Taxonomy" id="106335"/>
    <lineage>
        <taxon>Eukaryota</taxon>
        <taxon>Viridiplantae</taxon>
        <taxon>Streptophyta</taxon>
        <taxon>Embryophyta</taxon>
        <taxon>Tracheophyta</taxon>
        <taxon>Spermatophyta</taxon>
        <taxon>Magnoliopsida</taxon>
        <taxon>eudicotyledons</taxon>
        <taxon>Gunneridae</taxon>
        <taxon>Pentapetalae</taxon>
        <taxon>rosids</taxon>
        <taxon>malvids</taxon>
        <taxon>Malvales</taxon>
        <taxon>Malvaceae</taxon>
        <taxon>Malvoideae</taxon>
        <taxon>Hibiscus</taxon>
    </lineage>
</organism>
<evidence type="ECO:0000313" key="3">
    <source>
        <dbReference type="EMBL" id="KAE8716496.1"/>
    </source>
</evidence>
<dbReference type="PANTHER" id="PTHR45730">
    <property type="entry name" value="ZINC FINGER PROTEIN JAGGED"/>
    <property type="match status" value="1"/>
</dbReference>
<dbReference type="PANTHER" id="PTHR45730:SF32">
    <property type="entry name" value="ZINC FINGER PROTEIN JAGGED"/>
    <property type="match status" value="1"/>
</dbReference>
<keyword evidence="1" id="KW-0479">Metal-binding</keyword>
<keyword evidence="4" id="KW-1185">Reference proteome</keyword>
<keyword evidence="1" id="KW-0863">Zinc-finger</keyword>
<dbReference type="AlphaFoldDB" id="A0A6A3BHJ6"/>
<dbReference type="EMBL" id="VEPZ02000843">
    <property type="protein sequence ID" value="KAE8716496.1"/>
    <property type="molecule type" value="Genomic_DNA"/>
</dbReference>